<dbReference type="Pfam" id="PF14366">
    <property type="entry name" value="DUF4410"/>
    <property type="match status" value="1"/>
</dbReference>
<protein>
    <recommendedName>
        <fullName evidence="3">DUF4410 domain-containing protein</fullName>
    </recommendedName>
</protein>
<dbReference type="STRING" id="225324.SAMN02745126_03853"/>
<dbReference type="PROSITE" id="PS51257">
    <property type="entry name" value="PROKAR_LIPOPROTEIN"/>
    <property type="match status" value="1"/>
</dbReference>
<evidence type="ECO:0008006" key="3">
    <source>
        <dbReference type="Google" id="ProtNLM"/>
    </source>
</evidence>
<gene>
    <name evidence="1" type="ORF">SAMN02745126_03853</name>
</gene>
<accession>A0A1T4RJS1</accession>
<proteinExistence type="predicted"/>
<name>A0A1T4RJS1_9HYPH</name>
<dbReference type="EMBL" id="FUWJ01000005">
    <property type="protein sequence ID" value="SKA16026.1"/>
    <property type="molecule type" value="Genomic_DNA"/>
</dbReference>
<dbReference type="Proteomes" id="UP000190092">
    <property type="component" value="Unassembled WGS sequence"/>
</dbReference>
<dbReference type="OrthoDB" id="5561889at2"/>
<organism evidence="1 2">
    <name type="scientific">Enhydrobacter aerosaccus</name>
    <dbReference type="NCBI Taxonomy" id="225324"/>
    <lineage>
        <taxon>Bacteria</taxon>
        <taxon>Pseudomonadati</taxon>
        <taxon>Pseudomonadota</taxon>
        <taxon>Alphaproteobacteria</taxon>
        <taxon>Hyphomicrobiales</taxon>
        <taxon>Enhydrobacter</taxon>
    </lineage>
</organism>
<dbReference type="RefSeq" id="WP_085935537.1">
    <property type="nucleotide sequence ID" value="NZ_FUWJ01000005.1"/>
</dbReference>
<keyword evidence="2" id="KW-1185">Reference proteome</keyword>
<dbReference type="InterPro" id="IPR025522">
    <property type="entry name" value="DUF4410"/>
</dbReference>
<evidence type="ECO:0000313" key="2">
    <source>
        <dbReference type="Proteomes" id="UP000190092"/>
    </source>
</evidence>
<dbReference type="AlphaFoldDB" id="A0A1T4RJS1"/>
<evidence type="ECO:0000313" key="1">
    <source>
        <dbReference type="EMBL" id="SKA16026.1"/>
    </source>
</evidence>
<sequence>MGETPLRAVRFGRVPLFLTATLLLGACSTARIVSAEDVSTGVKTRPPAVHVVDFDLPGDAVKSQSLRAVLPLHTRLEQAKAQSLVDKLSRSIVDNLQKKGIAADRVTGNQPLPPGGWLVRGVFTTVDEGNRLARAAIGFGVGATDVEVSASIERLSPADAPTPLYRLQTDARSGKMPGAAVTLNPYVAAAKFVLDGRDLDRSVSETAQKIADEISRQVRAAAH</sequence>
<reference evidence="2" key="1">
    <citation type="submission" date="2017-02" db="EMBL/GenBank/DDBJ databases">
        <authorList>
            <person name="Varghese N."/>
            <person name="Submissions S."/>
        </authorList>
    </citation>
    <scope>NUCLEOTIDE SEQUENCE [LARGE SCALE GENOMIC DNA]</scope>
    <source>
        <strain evidence="2">ATCC 27094</strain>
    </source>
</reference>